<proteinExistence type="predicted"/>
<name>A0ABN7VLF1_GIGMA</name>
<reference evidence="1 2" key="1">
    <citation type="submission" date="2021-06" db="EMBL/GenBank/DDBJ databases">
        <authorList>
            <person name="Kallberg Y."/>
            <person name="Tangrot J."/>
            <person name="Rosling A."/>
        </authorList>
    </citation>
    <scope>NUCLEOTIDE SEQUENCE [LARGE SCALE GENOMIC DNA]</scope>
    <source>
        <strain evidence="1 2">120-4 pot B 10/14</strain>
    </source>
</reference>
<comment type="caution">
    <text evidence="1">The sequence shown here is derived from an EMBL/GenBank/DDBJ whole genome shotgun (WGS) entry which is preliminary data.</text>
</comment>
<evidence type="ECO:0000313" key="1">
    <source>
        <dbReference type="EMBL" id="CAG8783430.1"/>
    </source>
</evidence>
<dbReference type="Proteomes" id="UP000789901">
    <property type="component" value="Unassembled WGS sequence"/>
</dbReference>
<dbReference type="EMBL" id="CAJVQB010017255">
    <property type="protein sequence ID" value="CAG8783430.1"/>
    <property type="molecule type" value="Genomic_DNA"/>
</dbReference>
<gene>
    <name evidence="1" type="ORF">GMARGA_LOCUS20055</name>
</gene>
<sequence length="49" mass="5885">MNGLENDLVFDYELLDEMNTNNEPSEEVLNLDNIDKDEYEEVEFDNVWE</sequence>
<keyword evidence="2" id="KW-1185">Reference proteome</keyword>
<accession>A0ABN7VLF1</accession>
<protein>
    <submittedName>
        <fullName evidence="1">6983_t:CDS:1</fullName>
    </submittedName>
</protein>
<organism evidence="1 2">
    <name type="scientific">Gigaspora margarita</name>
    <dbReference type="NCBI Taxonomy" id="4874"/>
    <lineage>
        <taxon>Eukaryota</taxon>
        <taxon>Fungi</taxon>
        <taxon>Fungi incertae sedis</taxon>
        <taxon>Mucoromycota</taxon>
        <taxon>Glomeromycotina</taxon>
        <taxon>Glomeromycetes</taxon>
        <taxon>Diversisporales</taxon>
        <taxon>Gigasporaceae</taxon>
        <taxon>Gigaspora</taxon>
    </lineage>
</organism>
<evidence type="ECO:0000313" key="2">
    <source>
        <dbReference type="Proteomes" id="UP000789901"/>
    </source>
</evidence>
<feature type="non-terminal residue" evidence="1">
    <location>
        <position position="1"/>
    </location>
</feature>